<feature type="transmembrane region" description="Helical" evidence="8">
    <location>
        <begin position="137"/>
        <end position="155"/>
    </location>
</feature>
<feature type="transmembrane region" description="Helical" evidence="8">
    <location>
        <begin position="417"/>
        <end position="435"/>
    </location>
</feature>
<name>A0AA42BMA6_9ALTE</name>
<gene>
    <name evidence="10" type="ORF">NLF92_10705</name>
</gene>
<feature type="transmembrane region" description="Helical" evidence="8">
    <location>
        <begin position="247"/>
        <end position="269"/>
    </location>
</feature>
<dbReference type="PANTHER" id="PTHR42703">
    <property type="entry name" value="NADH DEHYDROGENASE"/>
    <property type="match status" value="1"/>
</dbReference>
<keyword evidence="4 7" id="KW-0812">Transmembrane</keyword>
<dbReference type="InterPro" id="IPR050586">
    <property type="entry name" value="CPA3_Na-H_Antiporter_D"/>
</dbReference>
<comment type="similarity">
    <text evidence="2">Belongs to the CPA3 antiporters (TC 2.A.63) subunit D family.</text>
</comment>
<dbReference type="GO" id="GO:0005886">
    <property type="term" value="C:plasma membrane"/>
    <property type="evidence" value="ECO:0007669"/>
    <property type="project" value="UniProtKB-SubCell"/>
</dbReference>
<feature type="transmembrane region" description="Helical" evidence="8">
    <location>
        <begin position="37"/>
        <end position="55"/>
    </location>
</feature>
<feature type="transmembrane region" description="Helical" evidence="8">
    <location>
        <begin position="167"/>
        <end position="189"/>
    </location>
</feature>
<evidence type="ECO:0000256" key="7">
    <source>
        <dbReference type="RuleBase" id="RU000320"/>
    </source>
</evidence>
<evidence type="ECO:0000313" key="10">
    <source>
        <dbReference type="EMBL" id="MCP3429414.1"/>
    </source>
</evidence>
<dbReference type="EMBL" id="JANATA010000021">
    <property type="protein sequence ID" value="MCP3429414.1"/>
    <property type="molecule type" value="Genomic_DNA"/>
</dbReference>
<evidence type="ECO:0000256" key="3">
    <source>
        <dbReference type="ARBA" id="ARBA00022475"/>
    </source>
</evidence>
<dbReference type="AlphaFoldDB" id="A0AA42BMA6"/>
<feature type="transmembrane region" description="Helical" evidence="8">
    <location>
        <begin position="12"/>
        <end position="30"/>
    </location>
</feature>
<dbReference type="PANTHER" id="PTHR42703:SF1">
    <property type="entry name" value="NA(+)_H(+) ANTIPORTER SUBUNIT D1"/>
    <property type="match status" value="1"/>
</dbReference>
<protein>
    <submittedName>
        <fullName evidence="10">Monovalent cation/H+ antiporter subunit D</fullName>
    </submittedName>
</protein>
<evidence type="ECO:0000259" key="9">
    <source>
        <dbReference type="Pfam" id="PF00361"/>
    </source>
</evidence>
<feature type="domain" description="NADH:quinone oxidoreductase/Mrp antiporter transmembrane" evidence="9">
    <location>
        <begin position="132"/>
        <end position="428"/>
    </location>
</feature>
<dbReference type="RefSeq" id="WP_254101727.1">
    <property type="nucleotide sequence ID" value="NZ_JANATA010000021.1"/>
</dbReference>
<keyword evidence="3" id="KW-1003">Cell membrane</keyword>
<comment type="subcellular location">
    <subcellularLocation>
        <location evidence="1">Cell membrane</location>
        <topology evidence="1">Multi-pass membrane protein</topology>
    </subcellularLocation>
    <subcellularLocation>
        <location evidence="7">Membrane</location>
        <topology evidence="7">Multi-pass membrane protein</topology>
    </subcellularLocation>
</comment>
<evidence type="ECO:0000256" key="8">
    <source>
        <dbReference type="SAM" id="Phobius"/>
    </source>
</evidence>
<comment type="caution">
    <text evidence="10">The sequence shown here is derived from an EMBL/GenBank/DDBJ whole genome shotgun (WGS) entry which is preliminary data.</text>
</comment>
<feature type="transmembrane region" description="Helical" evidence="8">
    <location>
        <begin position="113"/>
        <end position="131"/>
    </location>
</feature>
<dbReference type="GO" id="GO:0042773">
    <property type="term" value="P:ATP synthesis coupled electron transport"/>
    <property type="evidence" value="ECO:0007669"/>
    <property type="project" value="InterPro"/>
</dbReference>
<feature type="transmembrane region" description="Helical" evidence="8">
    <location>
        <begin position="75"/>
        <end position="101"/>
    </location>
</feature>
<evidence type="ECO:0000256" key="6">
    <source>
        <dbReference type="ARBA" id="ARBA00023136"/>
    </source>
</evidence>
<feature type="transmembrane region" description="Helical" evidence="8">
    <location>
        <begin position="339"/>
        <end position="358"/>
    </location>
</feature>
<keyword evidence="6 8" id="KW-0472">Membrane</keyword>
<feature type="transmembrane region" description="Helical" evidence="8">
    <location>
        <begin position="281"/>
        <end position="302"/>
    </location>
</feature>
<dbReference type="Pfam" id="PF00361">
    <property type="entry name" value="Proton_antipo_M"/>
    <property type="match status" value="1"/>
</dbReference>
<keyword evidence="5 8" id="KW-1133">Transmembrane helix</keyword>
<evidence type="ECO:0000256" key="4">
    <source>
        <dbReference type="ARBA" id="ARBA00022692"/>
    </source>
</evidence>
<sequence length="509" mass="54885">MNFLDHMPIWPILIPMIGGLLMLLPPFAGIERYQSRRYFAAILVVLQLVCGMFLLNSVISSENLLYAVGNWQPPFGIILYVDPLAALLVCLTSFLGIGVVLYSFSGEDRAGRYYHPLIQFQILGINGAFLTNDLFNLFVFFEVLLIASYSLLIHAGAKQKTEAAVHYVILNLIGSSIFLFALGTMYGAVGSLNIADIAMKLPSLSDSDTLLANIAGALLLVVFGLKSAMLPLHFWLPKTYSAASAPIAALFAIMTKVGIYCIFRVYTIIYGEFAGSLSDFVIPIIWPLALASIVAGTVGVIVSPTLRGMTGNLVVVSVGTLLLGFALRTPEASGAAFYYLIHSTLASAALFLLAEMIGQQRGKALDRFVISRKLKNQTFLGFCFFVAAMMAAGLPPFSGFLGKLVILQSAVTTQEKIWVYSALLISSLVTIIAFSRAGTTLFWRHAGNKDVSDSPDLTSWQKVGVLILLAAGPLLALGGEHMLALTGVAANELHNVNALIELMGLRGEQ</sequence>
<proteinExistence type="inferred from homology"/>
<dbReference type="GO" id="GO:0008137">
    <property type="term" value="F:NADH dehydrogenase (ubiquinone) activity"/>
    <property type="evidence" value="ECO:0007669"/>
    <property type="project" value="InterPro"/>
</dbReference>
<evidence type="ECO:0000256" key="1">
    <source>
        <dbReference type="ARBA" id="ARBA00004651"/>
    </source>
</evidence>
<organism evidence="10 11">
    <name type="scientific">Opacimonas viscosa</name>
    <dbReference type="NCBI Taxonomy" id="2961944"/>
    <lineage>
        <taxon>Bacteria</taxon>
        <taxon>Pseudomonadati</taxon>
        <taxon>Pseudomonadota</taxon>
        <taxon>Gammaproteobacteria</taxon>
        <taxon>Alteromonadales</taxon>
        <taxon>Alteromonadaceae</taxon>
        <taxon>Opacimonas</taxon>
    </lineage>
</organism>
<evidence type="ECO:0000256" key="5">
    <source>
        <dbReference type="ARBA" id="ARBA00022989"/>
    </source>
</evidence>
<feature type="transmembrane region" description="Helical" evidence="8">
    <location>
        <begin position="309"/>
        <end position="327"/>
    </location>
</feature>
<evidence type="ECO:0000313" key="11">
    <source>
        <dbReference type="Proteomes" id="UP001165413"/>
    </source>
</evidence>
<accession>A0AA42BMA6</accession>
<evidence type="ECO:0000256" key="2">
    <source>
        <dbReference type="ARBA" id="ARBA00005346"/>
    </source>
</evidence>
<dbReference type="InterPro" id="IPR003918">
    <property type="entry name" value="NADH_UbQ_OxRdtase"/>
</dbReference>
<reference evidence="10" key="1">
    <citation type="submission" date="2022-07" db="EMBL/GenBank/DDBJ databases">
        <title>Characterization of the Novel Bacterium Alteromonas immobilis LMIT006 and Alteromonas gregis LMIT007.</title>
        <authorList>
            <person name="Lin X."/>
        </authorList>
    </citation>
    <scope>NUCLEOTIDE SEQUENCE</scope>
    <source>
        <strain evidence="10">LMIT007</strain>
    </source>
</reference>
<feature type="transmembrane region" description="Helical" evidence="8">
    <location>
        <begin position="209"/>
        <end position="235"/>
    </location>
</feature>
<feature type="transmembrane region" description="Helical" evidence="8">
    <location>
        <begin position="379"/>
        <end position="397"/>
    </location>
</feature>
<dbReference type="InterPro" id="IPR001750">
    <property type="entry name" value="ND/Mrp_TM"/>
</dbReference>
<dbReference type="PRINTS" id="PR01437">
    <property type="entry name" value="NUOXDRDTASE4"/>
</dbReference>
<keyword evidence="11" id="KW-1185">Reference proteome</keyword>
<dbReference type="NCBIfam" id="NF009309">
    <property type="entry name" value="PRK12666.1"/>
    <property type="match status" value="1"/>
</dbReference>
<dbReference type="Proteomes" id="UP001165413">
    <property type="component" value="Unassembled WGS sequence"/>
</dbReference>